<dbReference type="Pfam" id="PF07730">
    <property type="entry name" value="HisKA_3"/>
    <property type="match status" value="1"/>
</dbReference>
<dbReference type="Gene3D" id="3.30.565.10">
    <property type="entry name" value="Histidine kinase-like ATPase, C-terminal domain"/>
    <property type="match status" value="1"/>
</dbReference>
<sequence length="348" mass="36148">MIGEWGSTVPVLAVTAAVWIRRPRPTAAAGVVSLALTAVGAALGGFGENGPAGLAGVVELVGLLALVTVTVRTGRGRVAVGVLAVALLCWPLRYAAPVEGWQQVGLLAFGAAGALGAALVGFYLWSLDGLRRREVAAARRAEQLGLAHDLHDFVAHDVSGMLALAQAGGFLAGPYPELAEVFRRIEQSGRQALSSLDRTVALLRTPEQDDAARRAPQPGLAELPDLAERFTASGAAEVRLDLPEQPVGRETGATVHRIVVEALTNVRRHAPAARNVTVSVRQLDGQRLRLTVADDGAAAKSPTRRRGGQGLSTLTARVEALGGTLDAGRTDQGWLVTATIPLPAEGAS</sequence>
<evidence type="ECO:0000256" key="5">
    <source>
        <dbReference type="ARBA" id="ARBA00022741"/>
    </source>
</evidence>
<keyword evidence="9" id="KW-1133">Transmembrane helix</keyword>
<evidence type="ECO:0000256" key="4">
    <source>
        <dbReference type="ARBA" id="ARBA00022679"/>
    </source>
</evidence>
<dbReference type="Pfam" id="PF02518">
    <property type="entry name" value="HATPase_c"/>
    <property type="match status" value="1"/>
</dbReference>
<dbReference type="RefSeq" id="WP_329500564.1">
    <property type="nucleotide sequence ID" value="NZ_CP108460.1"/>
</dbReference>
<dbReference type="PANTHER" id="PTHR24421">
    <property type="entry name" value="NITRATE/NITRITE SENSOR PROTEIN NARX-RELATED"/>
    <property type="match status" value="1"/>
</dbReference>
<evidence type="ECO:0000256" key="8">
    <source>
        <dbReference type="ARBA" id="ARBA00023012"/>
    </source>
</evidence>
<keyword evidence="8" id="KW-0902">Two-component regulatory system</keyword>
<keyword evidence="7" id="KW-0067">ATP-binding</keyword>
<keyword evidence="4" id="KW-0808">Transferase</keyword>
<evidence type="ECO:0000256" key="2">
    <source>
        <dbReference type="ARBA" id="ARBA00012438"/>
    </source>
</evidence>
<evidence type="ECO:0000313" key="12">
    <source>
        <dbReference type="EMBL" id="WUS54910.1"/>
    </source>
</evidence>
<dbReference type="SUPFAM" id="SSF55874">
    <property type="entry name" value="ATPase domain of HSP90 chaperone/DNA topoisomerase II/histidine kinase"/>
    <property type="match status" value="1"/>
</dbReference>
<dbReference type="InterPro" id="IPR036890">
    <property type="entry name" value="HATPase_C_sf"/>
</dbReference>
<dbReference type="EMBL" id="CP108482">
    <property type="protein sequence ID" value="WUS54910.1"/>
    <property type="molecule type" value="Genomic_DNA"/>
</dbReference>
<feature type="transmembrane region" description="Helical" evidence="9">
    <location>
        <begin position="27"/>
        <end position="46"/>
    </location>
</feature>
<keyword evidence="5" id="KW-0547">Nucleotide-binding</keyword>
<evidence type="ECO:0000256" key="9">
    <source>
        <dbReference type="SAM" id="Phobius"/>
    </source>
</evidence>
<keyword evidence="6 12" id="KW-0418">Kinase</keyword>
<evidence type="ECO:0000259" key="11">
    <source>
        <dbReference type="Pfam" id="PF07730"/>
    </source>
</evidence>
<name>A0ABZ1W259_9ACTN</name>
<dbReference type="PANTHER" id="PTHR24421:SF10">
    <property type="entry name" value="NITRATE_NITRITE SENSOR PROTEIN NARQ"/>
    <property type="match status" value="1"/>
</dbReference>
<evidence type="ECO:0000256" key="6">
    <source>
        <dbReference type="ARBA" id="ARBA00022777"/>
    </source>
</evidence>
<evidence type="ECO:0000256" key="7">
    <source>
        <dbReference type="ARBA" id="ARBA00022840"/>
    </source>
</evidence>
<feature type="domain" description="Histidine kinase/HSP90-like ATPase" evidence="10">
    <location>
        <begin position="254"/>
        <end position="343"/>
    </location>
</feature>
<accession>A0ABZ1W259</accession>
<dbReference type="InterPro" id="IPR003594">
    <property type="entry name" value="HATPase_dom"/>
</dbReference>
<keyword evidence="13" id="KW-1185">Reference proteome</keyword>
<feature type="transmembrane region" description="Helical" evidence="9">
    <location>
        <begin position="102"/>
        <end position="125"/>
    </location>
</feature>
<dbReference type="InterPro" id="IPR050482">
    <property type="entry name" value="Sensor_HK_TwoCompSys"/>
</dbReference>
<dbReference type="Gene3D" id="1.20.5.1930">
    <property type="match status" value="1"/>
</dbReference>
<comment type="catalytic activity">
    <reaction evidence="1">
        <text>ATP + protein L-histidine = ADP + protein N-phospho-L-histidine.</text>
        <dbReference type="EC" id="2.7.13.3"/>
    </reaction>
</comment>
<dbReference type="Proteomes" id="UP001432014">
    <property type="component" value="Chromosome"/>
</dbReference>
<evidence type="ECO:0000256" key="3">
    <source>
        <dbReference type="ARBA" id="ARBA00022553"/>
    </source>
</evidence>
<keyword evidence="9" id="KW-0472">Membrane</keyword>
<keyword evidence="3" id="KW-0597">Phosphoprotein</keyword>
<feature type="transmembrane region" description="Helical" evidence="9">
    <location>
        <begin position="78"/>
        <end position="96"/>
    </location>
</feature>
<evidence type="ECO:0000259" key="10">
    <source>
        <dbReference type="Pfam" id="PF02518"/>
    </source>
</evidence>
<reference evidence="12 13" key="1">
    <citation type="submission" date="2022-10" db="EMBL/GenBank/DDBJ databases">
        <title>The complete genomes of actinobacterial strains from the NBC collection.</title>
        <authorList>
            <person name="Joergensen T.S."/>
            <person name="Alvarez Arevalo M."/>
            <person name="Sterndorff E.B."/>
            <person name="Faurdal D."/>
            <person name="Vuksanovic O."/>
            <person name="Mourched A.-S."/>
            <person name="Charusanti P."/>
            <person name="Shaw S."/>
            <person name="Blin K."/>
            <person name="Weber T."/>
        </authorList>
    </citation>
    <scope>NUCLEOTIDE SEQUENCE [LARGE SCALE GENOMIC DNA]</scope>
    <source>
        <strain evidence="12 13">NBC_01247</strain>
    </source>
</reference>
<gene>
    <name evidence="12" type="ORF">OG469_04910</name>
</gene>
<feature type="transmembrane region" description="Helical" evidence="9">
    <location>
        <begin position="52"/>
        <end position="71"/>
    </location>
</feature>
<dbReference type="CDD" id="cd16917">
    <property type="entry name" value="HATPase_UhpB-NarQ-NarX-like"/>
    <property type="match status" value="1"/>
</dbReference>
<dbReference type="GO" id="GO:0016301">
    <property type="term" value="F:kinase activity"/>
    <property type="evidence" value="ECO:0007669"/>
    <property type="project" value="UniProtKB-KW"/>
</dbReference>
<dbReference type="InterPro" id="IPR011712">
    <property type="entry name" value="Sig_transdc_His_kin_sub3_dim/P"/>
</dbReference>
<evidence type="ECO:0000313" key="13">
    <source>
        <dbReference type="Proteomes" id="UP001432014"/>
    </source>
</evidence>
<keyword evidence="9" id="KW-0812">Transmembrane</keyword>
<evidence type="ECO:0000256" key="1">
    <source>
        <dbReference type="ARBA" id="ARBA00000085"/>
    </source>
</evidence>
<dbReference type="EC" id="2.7.13.3" evidence="2"/>
<organism evidence="12 13">
    <name type="scientific">Kitasatospora herbaricolor</name>
    <dbReference type="NCBI Taxonomy" id="68217"/>
    <lineage>
        <taxon>Bacteria</taxon>
        <taxon>Bacillati</taxon>
        <taxon>Actinomycetota</taxon>
        <taxon>Actinomycetes</taxon>
        <taxon>Kitasatosporales</taxon>
        <taxon>Streptomycetaceae</taxon>
        <taxon>Kitasatospora</taxon>
    </lineage>
</organism>
<feature type="domain" description="Signal transduction histidine kinase subgroup 3 dimerisation and phosphoacceptor" evidence="11">
    <location>
        <begin position="145"/>
        <end position="207"/>
    </location>
</feature>
<protein>
    <recommendedName>
        <fullName evidence="2">histidine kinase</fullName>
        <ecNumber evidence="2">2.7.13.3</ecNumber>
    </recommendedName>
</protein>
<proteinExistence type="predicted"/>